<sequence length="293" mass="32921">MSSNAEAKARRRREKALIARKVIDDVGATFKTANLKRLEGKEDVKIVSTALNTLDDNLGKIKETNLAKADAEVFADLGQKSAQTIKDAARSTRRIEEGDLINSLQRKHKIEDSNILQWDTLGETANMYFNGIFDNGFFLNALDVVPRERKARQKRQKLTEAPIERPEKVVEEKDKASHRAQAHHEILQKQIAGIVKANQKTGFLETVVNPESFTQTVENVFSSSFLMNNNECVMQLGANGEPELAVSSNDDTRAPQQSILSFTMKDWQDAVEVYNIKKSALPTRKDPIYANTF</sequence>
<dbReference type="GO" id="GO:0030915">
    <property type="term" value="C:Smc5-Smc6 complex"/>
    <property type="evidence" value="ECO:0007669"/>
    <property type="project" value="UniProtKB-UniRule"/>
</dbReference>
<comment type="function">
    <text evidence="7">Component of the SMC5-SMC6 complex, that promotes sister chromatid alignment after DNA damage and facilitates double-stranded DNA breaks (DSBs) repair via homologous recombination between sister chromatids.</text>
</comment>
<comment type="caution">
    <text evidence="9">The sequence shown here is derived from an EMBL/GenBank/DDBJ whole genome shotgun (WGS) entry which is preliminary data.</text>
</comment>
<evidence type="ECO:0000313" key="9">
    <source>
        <dbReference type="EMBL" id="GBG23933.1"/>
    </source>
</evidence>
<gene>
    <name evidence="9" type="ORF">FCC1311_001522</name>
</gene>
<organism evidence="9 10">
    <name type="scientific">Hondaea fermentalgiana</name>
    <dbReference type="NCBI Taxonomy" id="2315210"/>
    <lineage>
        <taxon>Eukaryota</taxon>
        <taxon>Sar</taxon>
        <taxon>Stramenopiles</taxon>
        <taxon>Bigyra</taxon>
        <taxon>Labyrinthulomycetes</taxon>
        <taxon>Thraustochytrida</taxon>
        <taxon>Thraustochytriidae</taxon>
        <taxon>Hondaea</taxon>
    </lineage>
</organism>
<dbReference type="InParanoid" id="A0A2R5G669"/>
<evidence type="ECO:0000256" key="5">
    <source>
        <dbReference type="ARBA" id="ARBA00023204"/>
    </source>
</evidence>
<dbReference type="PANTHER" id="PTHR16140">
    <property type="entry name" value="NON-STRUCTURAL MAINTENANCE OF CHROMOSOMES ELEMENT 4"/>
    <property type="match status" value="1"/>
</dbReference>
<dbReference type="InterPro" id="IPR014854">
    <property type="entry name" value="Nse4_C"/>
</dbReference>
<name>A0A2R5G669_9STRA</name>
<dbReference type="PANTHER" id="PTHR16140:SF0">
    <property type="entry name" value="NON-STRUCTURAL MAINTENANCE OF CHROMOSOMES ELEMENT 4"/>
    <property type="match status" value="1"/>
</dbReference>
<keyword evidence="10" id="KW-1185">Reference proteome</keyword>
<dbReference type="Proteomes" id="UP000241890">
    <property type="component" value="Unassembled WGS sequence"/>
</dbReference>
<keyword evidence="6 7" id="KW-0539">Nucleus</keyword>
<keyword evidence="4 7" id="KW-0233">DNA recombination</keyword>
<feature type="domain" description="Non-structural maintenance of chromosome element 4 C-terminal" evidence="8">
    <location>
        <begin position="203"/>
        <end position="280"/>
    </location>
</feature>
<reference evidence="9 10" key="1">
    <citation type="submission" date="2017-12" db="EMBL/GenBank/DDBJ databases">
        <title>Sequencing, de novo assembly and annotation of complete genome of a new Thraustochytrid species, strain FCC1311.</title>
        <authorList>
            <person name="Sedici K."/>
            <person name="Godart F."/>
            <person name="Aiese Cigliano R."/>
            <person name="Sanseverino W."/>
            <person name="Barakat M."/>
            <person name="Ortet P."/>
            <person name="Marechal E."/>
            <person name="Cagnac O."/>
            <person name="Amato A."/>
        </authorList>
    </citation>
    <scope>NUCLEOTIDE SEQUENCE [LARGE SCALE GENOMIC DNA]</scope>
</reference>
<evidence type="ECO:0000256" key="3">
    <source>
        <dbReference type="ARBA" id="ARBA00022763"/>
    </source>
</evidence>
<evidence type="ECO:0000256" key="4">
    <source>
        <dbReference type="ARBA" id="ARBA00023172"/>
    </source>
</evidence>
<comment type="similarity">
    <text evidence="2 7">Belongs to the NSE4 family.</text>
</comment>
<dbReference type="GO" id="GO:0005634">
    <property type="term" value="C:nucleus"/>
    <property type="evidence" value="ECO:0007669"/>
    <property type="project" value="UniProtKB-SubCell"/>
</dbReference>
<evidence type="ECO:0000259" key="8">
    <source>
        <dbReference type="Pfam" id="PF08743"/>
    </source>
</evidence>
<proteinExistence type="inferred from homology"/>
<evidence type="ECO:0000256" key="2">
    <source>
        <dbReference type="ARBA" id="ARBA00008997"/>
    </source>
</evidence>
<dbReference type="OrthoDB" id="361242at2759"/>
<dbReference type="GO" id="GO:0006310">
    <property type="term" value="P:DNA recombination"/>
    <property type="evidence" value="ECO:0007669"/>
    <property type="project" value="UniProtKB-UniRule"/>
</dbReference>
<dbReference type="InterPro" id="IPR027786">
    <property type="entry name" value="Nse4/EID"/>
</dbReference>
<evidence type="ECO:0000313" key="10">
    <source>
        <dbReference type="Proteomes" id="UP000241890"/>
    </source>
</evidence>
<comment type="subunit">
    <text evidence="7">Component of the SMC5-SMC6 complex.</text>
</comment>
<evidence type="ECO:0000256" key="7">
    <source>
        <dbReference type="RuleBase" id="RU365071"/>
    </source>
</evidence>
<comment type="subcellular location">
    <subcellularLocation>
        <location evidence="1 7">Nucleus</location>
    </subcellularLocation>
</comment>
<keyword evidence="5 7" id="KW-0234">DNA repair</keyword>
<accession>A0A2R5G669</accession>
<dbReference type="AlphaFoldDB" id="A0A2R5G669"/>
<keyword evidence="3 7" id="KW-0227">DNA damage</keyword>
<evidence type="ECO:0000256" key="1">
    <source>
        <dbReference type="ARBA" id="ARBA00004123"/>
    </source>
</evidence>
<dbReference type="GO" id="GO:0006281">
    <property type="term" value="P:DNA repair"/>
    <property type="evidence" value="ECO:0007669"/>
    <property type="project" value="UniProtKB-UniRule"/>
</dbReference>
<dbReference type="EMBL" id="BEYU01000001">
    <property type="protein sequence ID" value="GBG23933.1"/>
    <property type="molecule type" value="Genomic_DNA"/>
</dbReference>
<dbReference type="Pfam" id="PF08743">
    <property type="entry name" value="Nse4_C"/>
    <property type="match status" value="1"/>
</dbReference>
<evidence type="ECO:0000256" key="6">
    <source>
        <dbReference type="ARBA" id="ARBA00023242"/>
    </source>
</evidence>
<protein>
    <recommendedName>
        <fullName evidence="7">Non-structural maintenance of chromosomes element 4</fullName>
    </recommendedName>
</protein>